<evidence type="ECO:0000313" key="10">
    <source>
        <dbReference type="EMBL" id="SNR31946.1"/>
    </source>
</evidence>
<evidence type="ECO:0008006" key="12">
    <source>
        <dbReference type="Google" id="ProtNLM"/>
    </source>
</evidence>
<comment type="cofactor">
    <cofactor evidence="1">
        <name>FAD</name>
        <dbReference type="ChEBI" id="CHEBI:57692"/>
    </cofactor>
</comment>
<dbReference type="GO" id="GO:0008720">
    <property type="term" value="F:D-lactate dehydrogenase (NAD+) activity"/>
    <property type="evidence" value="ECO:0007669"/>
    <property type="project" value="TreeGrafter"/>
</dbReference>
<keyword evidence="2" id="KW-0285">Flavoprotein</keyword>
<dbReference type="InterPro" id="IPR004113">
    <property type="entry name" value="FAD-bd_oxidored_4_C"/>
</dbReference>
<dbReference type="InterPro" id="IPR036318">
    <property type="entry name" value="FAD-bd_PCMH-like_sf"/>
</dbReference>
<evidence type="ECO:0000313" key="11">
    <source>
        <dbReference type="Proteomes" id="UP000198412"/>
    </source>
</evidence>
<dbReference type="GO" id="GO:0004458">
    <property type="term" value="F:D-lactate dehydrogenase (cytochrome) activity"/>
    <property type="evidence" value="ECO:0007669"/>
    <property type="project" value="TreeGrafter"/>
</dbReference>
<dbReference type="EMBL" id="FZNX01000001">
    <property type="protein sequence ID" value="SNR31946.1"/>
    <property type="molecule type" value="Genomic_DNA"/>
</dbReference>
<dbReference type="GO" id="GO:1903457">
    <property type="term" value="P:lactate catabolic process"/>
    <property type="evidence" value="ECO:0007669"/>
    <property type="project" value="TreeGrafter"/>
</dbReference>
<dbReference type="SUPFAM" id="SSF46548">
    <property type="entry name" value="alpha-helical ferredoxin"/>
    <property type="match status" value="1"/>
</dbReference>
<dbReference type="PANTHER" id="PTHR11748">
    <property type="entry name" value="D-LACTATE DEHYDROGENASE"/>
    <property type="match status" value="1"/>
</dbReference>
<dbReference type="OrthoDB" id="9767256at2"/>
<dbReference type="Gene3D" id="3.30.465.10">
    <property type="match status" value="1"/>
</dbReference>
<accession>A0A238VCG2</accession>
<evidence type="ECO:0000256" key="3">
    <source>
        <dbReference type="ARBA" id="ARBA00022723"/>
    </source>
</evidence>
<dbReference type="PROSITE" id="PS51379">
    <property type="entry name" value="4FE4S_FER_2"/>
    <property type="match status" value="1"/>
</dbReference>
<dbReference type="InterPro" id="IPR009051">
    <property type="entry name" value="Helical_ferredxn"/>
</dbReference>
<dbReference type="Pfam" id="PF13534">
    <property type="entry name" value="Fer4_17"/>
    <property type="match status" value="1"/>
</dbReference>
<keyword evidence="3" id="KW-0479">Metal-binding</keyword>
<evidence type="ECO:0000256" key="4">
    <source>
        <dbReference type="ARBA" id="ARBA00022827"/>
    </source>
</evidence>
<dbReference type="InterPro" id="IPR017900">
    <property type="entry name" value="4Fe4S_Fe_S_CS"/>
</dbReference>
<dbReference type="Gene3D" id="3.30.70.2740">
    <property type="match status" value="1"/>
</dbReference>
<dbReference type="SUPFAM" id="SSF55103">
    <property type="entry name" value="FAD-linked oxidases, C-terminal domain"/>
    <property type="match status" value="1"/>
</dbReference>
<dbReference type="SUPFAM" id="SSF56176">
    <property type="entry name" value="FAD-binding/transporter-associated domain-like"/>
    <property type="match status" value="1"/>
</dbReference>
<dbReference type="PROSITE" id="PS00198">
    <property type="entry name" value="4FE4S_FER_1"/>
    <property type="match status" value="1"/>
</dbReference>
<feature type="domain" description="FAD-binding PCMH-type" evidence="9">
    <location>
        <begin position="34"/>
        <end position="273"/>
    </location>
</feature>
<dbReference type="Pfam" id="PF02913">
    <property type="entry name" value="FAD-oxidase_C"/>
    <property type="match status" value="1"/>
</dbReference>
<dbReference type="InterPro" id="IPR016169">
    <property type="entry name" value="FAD-bd_PCMH_sub2"/>
</dbReference>
<keyword evidence="6" id="KW-0408">Iron</keyword>
<dbReference type="InterPro" id="IPR016171">
    <property type="entry name" value="Vanillyl_alc_oxidase_C-sub2"/>
</dbReference>
<dbReference type="Gene3D" id="1.10.1060.10">
    <property type="entry name" value="Alpha-helical ferredoxin"/>
    <property type="match status" value="1"/>
</dbReference>
<dbReference type="InterPro" id="IPR017896">
    <property type="entry name" value="4Fe4S_Fe-S-bd"/>
</dbReference>
<evidence type="ECO:0000259" key="8">
    <source>
        <dbReference type="PROSITE" id="PS51379"/>
    </source>
</evidence>
<dbReference type="AlphaFoldDB" id="A0A238VCG2"/>
<dbReference type="RefSeq" id="WP_089376632.1">
    <property type="nucleotide sequence ID" value="NZ_FZNX01000001.1"/>
</dbReference>
<proteinExistence type="predicted"/>
<dbReference type="InterPro" id="IPR006094">
    <property type="entry name" value="Oxid_FAD_bind_N"/>
</dbReference>
<dbReference type="GO" id="GO:0051536">
    <property type="term" value="F:iron-sulfur cluster binding"/>
    <property type="evidence" value="ECO:0007669"/>
    <property type="project" value="UniProtKB-KW"/>
</dbReference>
<dbReference type="PROSITE" id="PS51387">
    <property type="entry name" value="FAD_PCMH"/>
    <property type="match status" value="1"/>
</dbReference>
<keyword evidence="5" id="KW-0560">Oxidoreductase</keyword>
<dbReference type="InterPro" id="IPR016164">
    <property type="entry name" value="FAD-linked_Oxase-like_C"/>
</dbReference>
<dbReference type="Gene3D" id="1.10.45.10">
    <property type="entry name" value="Vanillyl-alcohol Oxidase, Chain A, domain 4"/>
    <property type="match status" value="1"/>
</dbReference>
<keyword evidence="11" id="KW-1185">Reference proteome</keyword>
<protein>
    <recommendedName>
        <fullName evidence="12">FAD/FMN-containing dehydrogenase</fullName>
    </recommendedName>
</protein>
<evidence type="ECO:0000259" key="9">
    <source>
        <dbReference type="PROSITE" id="PS51387"/>
    </source>
</evidence>
<dbReference type="Proteomes" id="UP000198412">
    <property type="component" value="Unassembled WGS sequence"/>
</dbReference>
<organism evidence="10 11">
    <name type="scientific">Lutibacter flavus</name>
    <dbReference type="NCBI Taxonomy" id="691689"/>
    <lineage>
        <taxon>Bacteria</taxon>
        <taxon>Pseudomonadati</taxon>
        <taxon>Bacteroidota</taxon>
        <taxon>Flavobacteriia</taxon>
        <taxon>Flavobacteriales</taxon>
        <taxon>Flavobacteriaceae</taxon>
        <taxon>Lutibacter</taxon>
    </lineage>
</organism>
<evidence type="ECO:0000256" key="6">
    <source>
        <dbReference type="ARBA" id="ARBA00023004"/>
    </source>
</evidence>
<sequence length="969" mass="108558">MIKKQLTELSNLISGELLFDNLHKSIYATDASVYRKIPLAVAFPKNSEDLKLLILFATKNNITLIPRAAGTSLAGQCVGDGLIVDLSKHFTNIRGFDENLKTVTVQPGVIRDELNLFLKPFGLFFGPNTSTSNRCMIGGMVGNNSSGTTSIQYGVTRDKIIQLKTILSDGTEAVFNESTKAAFNQKKIGNTLESKIYNTIYNELSSGTVQQEIKKEFPKQSIHRRNTGYAIDELIKTSVFSNSEEKINLAKLLCGSEGTLAFSTEITLQLDELPPPESILVAAHFNSIQESLEAVEIAMKHNLYMCELMDKTILDCTKNNREQSKNRFFVEGDPRAILMLEVKSNSIEETHRQAEALISDLKEHNFGYAFPKLIGKDINKAINLRSAGLGLLGNIIGDKKAVACIEDTAVELNDLPNYIAEFTEMMIKLGQNAVYYAHAGAGELHLRPILNLKDSDDVILFRTITTEVAKLVKKYKGSFSGEHGDGIVRAEFIEFMIGENNYQLLKIIKAVFDPKNIFNQGKIIDAFPMDKNLRYEIDRTEPEIKTIQDFSDSEGILKVAEKCNGSGDCRKPVSAGGTMCPSYRATKNEKDTTRARANALREFLTNSDKVNKFDYEELKDVFDLCLSCKACASECPSNVDVAALKAEFLFQYHKENKPSFRTKLFAENVKYNKLGSSFPFITNLALNNYFTKKIVGIATERSIPKLYKTTLKKWYKNNTKRLHTTKFKNGEVYLFCDEFTNYYDVTIGIDAIELLTKLGYKVLIINHEESGRSAISKGFLNNAKVVIDKNIEIFKDLVSEKNPLIGIEPSAILGFRDEYLRLADDKISATKISKNTFTFEEFIKNEFEIGNIKSSSFTNNPKEIKVHVHCHQKSLSTSEATFSMLNIPINYKPTIMNTGCCGMAGSFGYEKEHYDLSMQIGEDTLFPKIRNIDKTVEISASGTSCRHQIKDGTKRTSKHAITLLKEALK</sequence>
<feature type="domain" description="4Fe-4S ferredoxin-type" evidence="8">
    <location>
        <begin position="615"/>
        <end position="647"/>
    </location>
</feature>
<name>A0A238VCG2_9FLAO</name>
<dbReference type="Pfam" id="PF01565">
    <property type="entry name" value="FAD_binding_4"/>
    <property type="match status" value="1"/>
</dbReference>
<gene>
    <name evidence="10" type="ORF">SAMN04488111_0265</name>
</gene>
<dbReference type="PANTHER" id="PTHR11748:SF119">
    <property type="entry name" value="D-2-HYDROXYGLUTARATE DEHYDROGENASE"/>
    <property type="match status" value="1"/>
</dbReference>
<dbReference type="GO" id="GO:0046872">
    <property type="term" value="F:metal ion binding"/>
    <property type="evidence" value="ECO:0007669"/>
    <property type="project" value="UniProtKB-KW"/>
</dbReference>
<evidence type="ECO:0000256" key="1">
    <source>
        <dbReference type="ARBA" id="ARBA00001974"/>
    </source>
</evidence>
<evidence type="ECO:0000256" key="7">
    <source>
        <dbReference type="ARBA" id="ARBA00023014"/>
    </source>
</evidence>
<dbReference type="GO" id="GO:0071949">
    <property type="term" value="F:FAD binding"/>
    <property type="evidence" value="ECO:0007669"/>
    <property type="project" value="InterPro"/>
</dbReference>
<evidence type="ECO:0000256" key="2">
    <source>
        <dbReference type="ARBA" id="ARBA00022630"/>
    </source>
</evidence>
<keyword evidence="4" id="KW-0274">FAD</keyword>
<keyword evidence="7" id="KW-0411">Iron-sulfur</keyword>
<reference evidence="11" key="1">
    <citation type="submission" date="2017-06" db="EMBL/GenBank/DDBJ databases">
        <authorList>
            <person name="Varghese N."/>
            <person name="Submissions S."/>
        </authorList>
    </citation>
    <scope>NUCLEOTIDE SEQUENCE [LARGE SCALE GENOMIC DNA]</scope>
    <source>
        <strain evidence="11">DSM 27993</strain>
    </source>
</reference>
<dbReference type="InterPro" id="IPR016166">
    <property type="entry name" value="FAD-bd_PCMH"/>
</dbReference>
<evidence type="ECO:0000256" key="5">
    <source>
        <dbReference type="ARBA" id="ARBA00023002"/>
    </source>
</evidence>